<dbReference type="PROSITE" id="PS50071">
    <property type="entry name" value="HOMEOBOX_2"/>
    <property type="match status" value="2"/>
</dbReference>
<comment type="subcellular location">
    <subcellularLocation>
        <location evidence="1 5 6">Nucleus</location>
    </subcellularLocation>
</comment>
<feature type="compositionally biased region" description="Gly residues" evidence="7">
    <location>
        <begin position="175"/>
        <end position="187"/>
    </location>
</feature>
<feature type="region of interest" description="Disordered" evidence="7">
    <location>
        <begin position="317"/>
        <end position="414"/>
    </location>
</feature>
<sequence>MDGTSPSSPSLPREARRRRLVLSSSQKDALQALFQQNPYPATETRERLAQEIGIPESRVQVWFQNQRTRRARQARLGSPGSPGEGQPQQRPEQAPSWTPGCVPKEGRRKRTAISASQTRILVQAFEGNRFPGIATRERLAQQTGLPESRIHIWFQNRRARHPGRSPGAPASSPAGGAGGTGGTGGAGPQLLPTVPQEQSQPATVPSSAAHGSPCNPLVGQPLWVPALPPAPVPLGPWEPSGGLAGPAPTVPVSQPAAQPVPGGQMAHPPLILMGPLTVVPTPAAGLCQAQTPFWPPYQGSWPVTQGGQHTHLAALPLSCGDTAQPPADDPRHNPQVLGRPDASQPLHQWGEGPAGQMIPGASGGGSPERPAHAQTPPLGQPLPLTAPVTTTTTTTATTATPEPSQPLGSPDQPYAATCSLLDQLLASPDMQDKARAFLSPGAQEEDPLPPELPLSEEEFQALLDML</sequence>
<feature type="compositionally biased region" description="Polar residues" evidence="7">
    <location>
        <begin position="1"/>
        <end position="10"/>
    </location>
</feature>
<feature type="region of interest" description="Disordered" evidence="7">
    <location>
        <begin position="68"/>
        <end position="114"/>
    </location>
</feature>
<dbReference type="PANTHER" id="PTHR46123">
    <property type="entry name" value="MIX-TYPE HOMEOBOX GENE 1-RELATED"/>
    <property type="match status" value="1"/>
</dbReference>
<evidence type="ECO:0000256" key="5">
    <source>
        <dbReference type="PROSITE-ProRule" id="PRU00108"/>
    </source>
</evidence>
<dbReference type="CDD" id="cd00086">
    <property type="entry name" value="homeodomain"/>
    <property type="match status" value="2"/>
</dbReference>
<dbReference type="FunFam" id="1.10.10.60:FF:000325">
    <property type="entry name" value="Double homeobox protein 4"/>
    <property type="match status" value="1"/>
</dbReference>
<evidence type="ECO:0000256" key="3">
    <source>
        <dbReference type="ARBA" id="ARBA00023155"/>
    </source>
</evidence>
<dbReference type="InterPro" id="IPR001356">
    <property type="entry name" value="HD"/>
</dbReference>
<keyword evidence="2 5" id="KW-0238">DNA-binding</keyword>
<feature type="domain" description="Homeobox" evidence="8">
    <location>
        <begin position="13"/>
        <end position="73"/>
    </location>
</feature>
<dbReference type="InterPro" id="IPR051306">
    <property type="entry name" value="Homeobox_regulator"/>
</dbReference>
<protein>
    <submittedName>
        <fullName evidence="9">Putative DUX4 protein</fullName>
    </submittedName>
</protein>
<evidence type="ECO:0000256" key="4">
    <source>
        <dbReference type="ARBA" id="ARBA00023242"/>
    </source>
</evidence>
<dbReference type="SUPFAM" id="SSF46689">
    <property type="entry name" value="Homeodomain-like"/>
    <property type="match status" value="2"/>
</dbReference>
<evidence type="ECO:0000256" key="2">
    <source>
        <dbReference type="ARBA" id="ARBA00023125"/>
    </source>
</evidence>
<dbReference type="Gene3D" id="1.10.10.60">
    <property type="entry name" value="Homeodomain-like"/>
    <property type="match status" value="2"/>
</dbReference>
<gene>
    <name evidence="9" type="primary">d4Z4</name>
</gene>
<feature type="compositionally biased region" description="Low complexity" evidence="7">
    <location>
        <begin position="164"/>
        <end position="174"/>
    </location>
</feature>
<feature type="domain" description="Homeobox" evidence="8">
    <location>
        <begin position="104"/>
        <end position="164"/>
    </location>
</feature>
<feature type="compositionally biased region" description="Low complexity" evidence="7">
    <location>
        <begin position="373"/>
        <end position="401"/>
    </location>
</feature>
<dbReference type="InterPro" id="IPR017970">
    <property type="entry name" value="Homeobox_CS"/>
</dbReference>
<keyword evidence="4 5" id="KW-0539">Nucleus</keyword>
<evidence type="ECO:0000259" key="8">
    <source>
        <dbReference type="PROSITE" id="PS50071"/>
    </source>
</evidence>
<keyword evidence="3 5" id="KW-0371">Homeobox</keyword>
<feature type="region of interest" description="Disordered" evidence="7">
    <location>
        <begin position="159"/>
        <end position="213"/>
    </location>
</feature>
<feature type="region of interest" description="Disordered" evidence="7">
    <location>
        <begin position="1"/>
        <end position="24"/>
    </location>
</feature>
<dbReference type="Pfam" id="PF00046">
    <property type="entry name" value="Homeodomain"/>
    <property type="match status" value="2"/>
</dbReference>
<dbReference type="GO" id="GO:0005634">
    <property type="term" value="C:nucleus"/>
    <property type="evidence" value="ECO:0007669"/>
    <property type="project" value="UniProtKB-SubCell"/>
</dbReference>
<organism evidence="9">
    <name type="scientific">Tupaia belangeri</name>
    <name type="common">Common tree shrew</name>
    <name type="synonym">Tupaia glis belangeri</name>
    <dbReference type="NCBI Taxonomy" id="37347"/>
    <lineage>
        <taxon>Eukaryota</taxon>
        <taxon>Metazoa</taxon>
        <taxon>Chordata</taxon>
        <taxon>Craniata</taxon>
        <taxon>Vertebrata</taxon>
        <taxon>Euteleostomi</taxon>
        <taxon>Mammalia</taxon>
        <taxon>Eutheria</taxon>
        <taxon>Euarchontoglires</taxon>
        <taxon>Scandentia</taxon>
        <taxon>Tupaiidae</taxon>
        <taxon>Tupaia</taxon>
    </lineage>
</organism>
<feature type="compositionally biased region" description="Low complexity" evidence="7">
    <location>
        <begin position="74"/>
        <end position="93"/>
    </location>
</feature>
<evidence type="ECO:0000256" key="1">
    <source>
        <dbReference type="ARBA" id="ARBA00004123"/>
    </source>
</evidence>
<evidence type="ECO:0000313" key="9">
    <source>
        <dbReference type="EMBL" id="CAL41942.1"/>
    </source>
</evidence>
<name>A7E3J5_TUPBE</name>
<dbReference type="PROSITE" id="PS00027">
    <property type="entry name" value="HOMEOBOX_1"/>
    <property type="match status" value="1"/>
</dbReference>
<evidence type="ECO:0000256" key="7">
    <source>
        <dbReference type="SAM" id="MobiDB-lite"/>
    </source>
</evidence>
<dbReference type="AlphaFoldDB" id="A7E3J5"/>
<dbReference type="PANTHER" id="PTHR46123:SF3">
    <property type="entry name" value="DOUBLE HOMEOBOX PROTEIN 1-RELATED"/>
    <property type="match status" value="1"/>
</dbReference>
<feature type="DNA-binding region" description="Homeobox" evidence="5">
    <location>
        <begin position="15"/>
        <end position="74"/>
    </location>
</feature>
<dbReference type="InterPro" id="IPR009057">
    <property type="entry name" value="Homeodomain-like_sf"/>
</dbReference>
<reference evidence="9" key="1">
    <citation type="journal article" date="2007" name="Am. J. Hum. Genet.">
        <title>Evolutionary conservation of a coding function for D4Z4, the tandem DNA repeat mutated in facioscapulohumeral muscular dystrophy.</title>
        <authorList>
            <person name="Clapp J."/>
            <person name="Mitchell L.M."/>
            <person name="Bolland D.J."/>
            <person name="Fantes J."/>
            <person name="Corcoran A.E."/>
            <person name="Scotting P.J."/>
            <person name="Armour J.A.L."/>
            <person name="Hewitt J.E."/>
        </authorList>
    </citation>
    <scope>NUCLEOTIDE SEQUENCE</scope>
</reference>
<dbReference type="GO" id="GO:0000977">
    <property type="term" value="F:RNA polymerase II transcription regulatory region sequence-specific DNA binding"/>
    <property type="evidence" value="ECO:0007669"/>
    <property type="project" value="TreeGrafter"/>
</dbReference>
<feature type="DNA-binding region" description="Homeobox" evidence="5">
    <location>
        <begin position="106"/>
        <end position="165"/>
    </location>
</feature>
<dbReference type="GO" id="GO:0000981">
    <property type="term" value="F:DNA-binding transcription factor activity, RNA polymerase II-specific"/>
    <property type="evidence" value="ECO:0007669"/>
    <property type="project" value="InterPro"/>
</dbReference>
<proteinExistence type="predicted"/>
<evidence type="ECO:0000256" key="6">
    <source>
        <dbReference type="RuleBase" id="RU000682"/>
    </source>
</evidence>
<feature type="compositionally biased region" description="Polar residues" evidence="7">
    <location>
        <begin position="195"/>
        <end position="206"/>
    </location>
</feature>
<dbReference type="EMBL" id="BN000984">
    <property type="protein sequence ID" value="CAL41942.1"/>
    <property type="molecule type" value="Genomic_DNA"/>
</dbReference>
<dbReference type="SMART" id="SM00389">
    <property type="entry name" value="HOX"/>
    <property type="match status" value="2"/>
</dbReference>
<accession>A7E3J5</accession>